<keyword evidence="2" id="KW-0597">Phosphoprotein</keyword>
<proteinExistence type="predicted"/>
<keyword evidence="3" id="KW-0808">Transferase</keyword>
<dbReference type="Gene3D" id="6.10.340.10">
    <property type="match status" value="1"/>
</dbReference>
<feature type="transmembrane region" description="Helical" evidence="4">
    <location>
        <begin position="44"/>
        <end position="66"/>
    </location>
</feature>
<organism evidence="6 7">
    <name type="scientific">Hungatella hathewayi</name>
    <dbReference type="NCBI Taxonomy" id="154046"/>
    <lineage>
        <taxon>Bacteria</taxon>
        <taxon>Bacillati</taxon>
        <taxon>Bacillota</taxon>
        <taxon>Clostridia</taxon>
        <taxon>Lachnospirales</taxon>
        <taxon>Lachnospiraceae</taxon>
        <taxon>Hungatella</taxon>
    </lineage>
</organism>
<dbReference type="InterPro" id="IPR050640">
    <property type="entry name" value="Bact_2-comp_sensor_kinase"/>
</dbReference>
<keyword evidence="4" id="KW-0472">Membrane</keyword>
<reference evidence="6 7" key="1">
    <citation type="submission" date="2019-09" db="EMBL/GenBank/DDBJ databases">
        <title>Draft genome sequencing of Hungatella hathewayi 123Y-2.</title>
        <authorList>
            <person name="Lv Q."/>
            <person name="Li S."/>
        </authorList>
    </citation>
    <scope>NUCLEOTIDE SEQUENCE [LARGE SCALE GENOMIC DNA]</scope>
    <source>
        <strain evidence="6 7">123Y-2</strain>
    </source>
</reference>
<dbReference type="PANTHER" id="PTHR34220">
    <property type="entry name" value="SENSOR HISTIDINE KINASE YPDA"/>
    <property type="match status" value="1"/>
</dbReference>
<dbReference type="GO" id="GO:0000155">
    <property type="term" value="F:phosphorelay sensor kinase activity"/>
    <property type="evidence" value="ECO:0007669"/>
    <property type="project" value="InterPro"/>
</dbReference>
<dbReference type="InterPro" id="IPR010559">
    <property type="entry name" value="Sig_transdc_His_kin_internal"/>
</dbReference>
<evidence type="ECO:0000313" key="7">
    <source>
        <dbReference type="Proteomes" id="UP000434223"/>
    </source>
</evidence>
<evidence type="ECO:0000259" key="5">
    <source>
        <dbReference type="PROSITE" id="PS50885"/>
    </source>
</evidence>
<comment type="caution">
    <text evidence="6">The sequence shown here is derived from an EMBL/GenBank/DDBJ whole genome shotgun (WGS) entry which is preliminary data.</text>
</comment>
<dbReference type="SUPFAM" id="SSF55874">
    <property type="entry name" value="ATPase domain of HSP90 chaperone/DNA topoisomerase II/histidine kinase"/>
    <property type="match status" value="1"/>
</dbReference>
<keyword evidence="4" id="KW-0812">Transmembrane</keyword>
<keyword evidence="6" id="KW-0418">Kinase</keyword>
<evidence type="ECO:0000313" key="6">
    <source>
        <dbReference type="EMBL" id="MUB64809.1"/>
    </source>
</evidence>
<feature type="domain" description="HAMP" evidence="5">
    <location>
        <begin position="374"/>
        <end position="397"/>
    </location>
</feature>
<dbReference type="InterPro" id="IPR003660">
    <property type="entry name" value="HAMP_dom"/>
</dbReference>
<dbReference type="PANTHER" id="PTHR34220:SF7">
    <property type="entry name" value="SENSOR HISTIDINE KINASE YPDA"/>
    <property type="match status" value="1"/>
</dbReference>
<evidence type="ECO:0000256" key="2">
    <source>
        <dbReference type="ARBA" id="ARBA00022553"/>
    </source>
</evidence>
<name>A0AAW9WJX6_9FIRM</name>
<dbReference type="InterPro" id="IPR036890">
    <property type="entry name" value="HATPase_C_sf"/>
</dbReference>
<comment type="subcellular location">
    <subcellularLocation>
        <location evidence="1">Membrane</location>
    </subcellularLocation>
</comment>
<dbReference type="AlphaFoldDB" id="A0AAW9WJX6"/>
<keyword evidence="4" id="KW-1133">Transmembrane helix</keyword>
<dbReference type="Proteomes" id="UP000434223">
    <property type="component" value="Unassembled WGS sequence"/>
</dbReference>
<evidence type="ECO:0000256" key="1">
    <source>
        <dbReference type="ARBA" id="ARBA00004370"/>
    </source>
</evidence>
<evidence type="ECO:0000256" key="4">
    <source>
        <dbReference type="SAM" id="Phobius"/>
    </source>
</evidence>
<dbReference type="EMBL" id="WNME01000011">
    <property type="protein sequence ID" value="MUB64809.1"/>
    <property type="molecule type" value="Genomic_DNA"/>
</dbReference>
<dbReference type="Gene3D" id="3.30.565.10">
    <property type="entry name" value="Histidine kinase-like ATPase, C-terminal domain"/>
    <property type="match status" value="1"/>
</dbReference>
<sequence>MFSYDNSIIITAHSIWERGGGSTVKGLVNRIKLIFSNISLKRKILTIVLVSIFLISGVSLAGISVVSDAYLKLLQKTIANNLSYSATTISYYLSNIETMSGLMLSDSNIQSNLSDVRHSDNPRIRTEAYKKLSYTVLEYYQQYKPNFISYITLNNPDFITYSNFLGSRKTPEEIERSVLNAAHDGDGRPVWICDYGNEYGIFMGRLIKNIQSSNLEELGTLLVSIDLDGLMNSLNKGDPLYENPQYYIMTGDTIIYNDNPISATIHDQRKASAMRSYDIMNVDGHRYFVTEDVIPGIGWTYVCYLSYDPIFKSVSFVRTLSIVMIILSILLAIIFSESMISFISRHTQGLIRKMEAFSTDENAVIDSDYDYSSRRDEFGLLNRQFDSMAGKIRHLIQVNYVNELWKKDAQLKALETQINPHFLYNTLESVNWRAQVAGNMEISSMIESLGTLLRATLSNSTSHFDLKKELEIVTAYITIQKYRFEDRLEFSIHCDEALYNAQIPKMCIQPLVENSINYGLEESTELCSIEITIEHQQESGSLMVLVKNDGSLFEECLLEKLRSQEIRPHGFGIGLINIDERIKLMFGKEYGLTLYNDQEWAVARIHMPYITDQEEIVC</sequence>
<dbReference type="GO" id="GO:0016020">
    <property type="term" value="C:membrane"/>
    <property type="evidence" value="ECO:0007669"/>
    <property type="project" value="UniProtKB-SubCell"/>
</dbReference>
<evidence type="ECO:0000256" key="3">
    <source>
        <dbReference type="ARBA" id="ARBA00022679"/>
    </source>
</evidence>
<feature type="transmembrane region" description="Helical" evidence="4">
    <location>
        <begin position="320"/>
        <end position="344"/>
    </location>
</feature>
<gene>
    <name evidence="6" type="ORF">GNE07_17400</name>
</gene>
<accession>A0AAW9WJX6</accession>
<dbReference type="Pfam" id="PF06580">
    <property type="entry name" value="His_kinase"/>
    <property type="match status" value="1"/>
</dbReference>
<dbReference type="PROSITE" id="PS50885">
    <property type="entry name" value="HAMP"/>
    <property type="match status" value="1"/>
</dbReference>
<protein>
    <submittedName>
        <fullName evidence="6">Sensor histidine kinase</fullName>
    </submittedName>
</protein>